<evidence type="ECO:0000313" key="4">
    <source>
        <dbReference type="EMBL" id="GGM72671.1"/>
    </source>
</evidence>
<reference evidence="4" key="1">
    <citation type="journal article" date="2014" name="Int. J. Syst. Evol. Microbiol.">
        <title>Complete genome sequence of Corynebacterium casei LMG S-19264T (=DSM 44701T), isolated from a smear-ripened cheese.</title>
        <authorList>
            <consortium name="US DOE Joint Genome Institute (JGI-PGF)"/>
            <person name="Walter F."/>
            <person name="Albersmeier A."/>
            <person name="Kalinowski J."/>
            <person name="Ruckert C."/>
        </authorList>
    </citation>
    <scope>NUCLEOTIDE SEQUENCE</scope>
    <source>
        <strain evidence="4">JCM 19831</strain>
    </source>
</reference>
<reference evidence="4" key="2">
    <citation type="submission" date="2020-09" db="EMBL/GenBank/DDBJ databases">
        <authorList>
            <person name="Sun Q."/>
            <person name="Ohkuma M."/>
        </authorList>
    </citation>
    <scope>NUCLEOTIDE SEQUENCE</scope>
    <source>
        <strain evidence="4">JCM 19831</strain>
    </source>
</reference>
<dbReference type="CDD" id="cd06170">
    <property type="entry name" value="LuxR_C_like"/>
    <property type="match status" value="1"/>
</dbReference>
<protein>
    <submittedName>
        <fullName evidence="4">LuxR family transcriptional regulator</fullName>
    </submittedName>
</protein>
<evidence type="ECO:0000256" key="2">
    <source>
        <dbReference type="ARBA" id="ARBA00022840"/>
    </source>
</evidence>
<sequence>MPPWSFVGRNAELIRVAESASGTTGRGLILGGPPGIGKSRLLREGVQALDQDRLAVWTATANAATAGLPLGGLAQVLPPDQPAGGSPAGLLRWAVDALHRQAAGRPIVVAIDDAHLLDPLSAALVYYVARSENATVIGTVRTGEPLHDPISALWKDDLVERIELGPLTLQETSDLLQQVLGGPVDSASVDRLWQLSQGNALLLRELVIAAHASGEIIESYGMQRWTGKVDLAPTLTEVVDARIGKLTPQERAVLELVAFGEPIGLPLLVNATDLATVETAEERQLIRVVVEDRRTTVRLAHPLYGEVVRRRCPVTRFRRLLDQLATLVEETGARRRDDLLRVAVWRLDSDTARDPVQLLNACRLAFATYDMALAMRLGKAAVAAGGGFDAAETLATILMFANCPDEGALILDQNEDQIGDEAQRSRWLAIRHITAHWGLGDPTTVDELGRQAQKLVDLRERSLALSVESTMRLHRGDHAQALTLARTVLDGPASAPGPRALARSIMGHLQAMRGTPVQTVKAMAALDADTAQWRAEVPYIQLGIELARGTAMILAADLDAVDAIVAAEFAGMADAGNFLLGSGYLQIVRAQAARMRGRLQEAARAASQASAALATGRIFVALAHAERAHIAALCGDAASAATAFAEAERAHYRSMEVLYPWLEEARAWVAVASGDLSTAAEVLRRLAARNRNDGFAAHEMFALYHLGRLGFAAEVHERIDALAQTVEGRLAPAMAWHVRAMAEVDGGSLLAVAEELADMELNLFAAEAAAGAVTLLRGIRSPQTPRAAQRLAELRAECQLAVTPALVVPQPMLTGRERQIARLAAAGVPSKEIADQLYLSSRTVDNHLMRVYAKLGVTGRAELAAALRSLPPEE</sequence>
<dbReference type="RefSeq" id="WP_190256023.1">
    <property type="nucleotide sequence ID" value="NZ_BMPI01000064.1"/>
</dbReference>
<dbReference type="PANTHER" id="PTHR16305">
    <property type="entry name" value="TESTICULAR SOLUBLE ADENYLYL CYCLASE"/>
    <property type="match status" value="1"/>
</dbReference>
<dbReference type="SUPFAM" id="SSF46894">
    <property type="entry name" value="C-terminal effector domain of the bipartite response regulators"/>
    <property type="match status" value="1"/>
</dbReference>
<gene>
    <name evidence="4" type="ORF">GCM10007977_087960</name>
</gene>
<dbReference type="GO" id="GO:0003677">
    <property type="term" value="F:DNA binding"/>
    <property type="evidence" value="ECO:0007669"/>
    <property type="project" value="InterPro"/>
</dbReference>
<dbReference type="GO" id="GO:0004016">
    <property type="term" value="F:adenylate cyclase activity"/>
    <property type="evidence" value="ECO:0007669"/>
    <property type="project" value="TreeGrafter"/>
</dbReference>
<comment type="caution">
    <text evidence="4">The sequence shown here is derived from an EMBL/GenBank/DDBJ whole genome shotgun (WGS) entry which is preliminary data.</text>
</comment>
<dbReference type="PANTHER" id="PTHR16305:SF35">
    <property type="entry name" value="TRANSCRIPTIONAL ACTIVATOR DOMAIN"/>
    <property type="match status" value="1"/>
</dbReference>
<evidence type="ECO:0000259" key="3">
    <source>
        <dbReference type="PROSITE" id="PS50043"/>
    </source>
</evidence>
<proteinExistence type="predicted"/>
<dbReference type="Gene3D" id="1.10.10.10">
    <property type="entry name" value="Winged helix-like DNA-binding domain superfamily/Winged helix DNA-binding domain"/>
    <property type="match status" value="1"/>
</dbReference>
<dbReference type="InterPro" id="IPR036388">
    <property type="entry name" value="WH-like_DNA-bd_sf"/>
</dbReference>
<keyword evidence="5" id="KW-1185">Reference proteome</keyword>
<dbReference type="InterPro" id="IPR000792">
    <property type="entry name" value="Tscrpt_reg_LuxR_C"/>
</dbReference>
<dbReference type="GO" id="GO:0005737">
    <property type="term" value="C:cytoplasm"/>
    <property type="evidence" value="ECO:0007669"/>
    <property type="project" value="TreeGrafter"/>
</dbReference>
<dbReference type="Proteomes" id="UP000642070">
    <property type="component" value="Unassembled WGS sequence"/>
</dbReference>
<dbReference type="Pfam" id="PF13191">
    <property type="entry name" value="AAA_16"/>
    <property type="match status" value="1"/>
</dbReference>
<dbReference type="GO" id="GO:0006355">
    <property type="term" value="P:regulation of DNA-templated transcription"/>
    <property type="evidence" value="ECO:0007669"/>
    <property type="project" value="InterPro"/>
</dbReference>
<accession>A0A917X4L1</accession>
<dbReference type="EMBL" id="BMPI01000064">
    <property type="protein sequence ID" value="GGM72671.1"/>
    <property type="molecule type" value="Genomic_DNA"/>
</dbReference>
<dbReference type="Gene3D" id="3.40.50.300">
    <property type="entry name" value="P-loop containing nucleotide triphosphate hydrolases"/>
    <property type="match status" value="1"/>
</dbReference>
<dbReference type="SMART" id="SM00421">
    <property type="entry name" value="HTH_LUXR"/>
    <property type="match status" value="1"/>
</dbReference>
<dbReference type="InterPro" id="IPR041664">
    <property type="entry name" value="AAA_16"/>
</dbReference>
<organism evidence="4 5">
    <name type="scientific">Dactylosporangium sucinum</name>
    <dbReference type="NCBI Taxonomy" id="1424081"/>
    <lineage>
        <taxon>Bacteria</taxon>
        <taxon>Bacillati</taxon>
        <taxon>Actinomycetota</taxon>
        <taxon>Actinomycetes</taxon>
        <taxon>Micromonosporales</taxon>
        <taxon>Micromonosporaceae</taxon>
        <taxon>Dactylosporangium</taxon>
    </lineage>
</organism>
<feature type="domain" description="HTH luxR-type" evidence="3">
    <location>
        <begin position="806"/>
        <end position="871"/>
    </location>
</feature>
<keyword evidence="2" id="KW-0067">ATP-binding</keyword>
<dbReference type="PROSITE" id="PS00622">
    <property type="entry name" value="HTH_LUXR_1"/>
    <property type="match status" value="1"/>
</dbReference>
<keyword evidence="1" id="KW-0547">Nucleotide-binding</keyword>
<name>A0A917X4L1_9ACTN</name>
<dbReference type="GO" id="GO:0005524">
    <property type="term" value="F:ATP binding"/>
    <property type="evidence" value="ECO:0007669"/>
    <property type="project" value="UniProtKB-KW"/>
</dbReference>
<dbReference type="PRINTS" id="PR00038">
    <property type="entry name" value="HTHLUXR"/>
</dbReference>
<dbReference type="Pfam" id="PF00196">
    <property type="entry name" value="GerE"/>
    <property type="match status" value="1"/>
</dbReference>
<evidence type="ECO:0000256" key="1">
    <source>
        <dbReference type="ARBA" id="ARBA00022741"/>
    </source>
</evidence>
<evidence type="ECO:0000313" key="5">
    <source>
        <dbReference type="Proteomes" id="UP000642070"/>
    </source>
</evidence>
<dbReference type="AlphaFoldDB" id="A0A917X4L1"/>
<dbReference type="PROSITE" id="PS50043">
    <property type="entry name" value="HTH_LUXR_2"/>
    <property type="match status" value="1"/>
</dbReference>
<dbReference type="SUPFAM" id="SSF52540">
    <property type="entry name" value="P-loop containing nucleoside triphosphate hydrolases"/>
    <property type="match status" value="1"/>
</dbReference>
<dbReference type="InterPro" id="IPR027417">
    <property type="entry name" value="P-loop_NTPase"/>
</dbReference>
<dbReference type="InterPro" id="IPR016032">
    <property type="entry name" value="Sig_transdc_resp-reg_C-effctor"/>
</dbReference>